<dbReference type="AlphaFoldDB" id="A0A081N037"/>
<dbReference type="RefSeq" id="WP_034878954.1">
    <property type="nucleotide sequence ID" value="NZ_JOKG01000005.1"/>
</dbReference>
<sequence>MKVTRESVRAYFKKHINFAYIKHKIALKFGFKVKNKDEVSPQISRKASTEGNPSKSKSIGTRKTAKSESPAVKEERKQACKLYDAMLTHWMSGQPEEAVDSLAKLYDQIDKMMKLENHGAIAADDYADRARSIMLDLTKSMSFIKKCKIHLSTKPGGEIYRGLRALTFLQNGRNSDGEVMRYGLSDKAQTYLVHAGPLYMDLFRKFHPLTASRLEKRIMDETDPNRAQSARQVTDSEAAFKALSTIE</sequence>
<evidence type="ECO:0000313" key="3">
    <source>
        <dbReference type="Proteomes" id="UP000028006"/>
    </source>
</evidence>
<organism evidence="2 3">
    <name type="scientific">Endozoicomonas montiporae</name>
    <dbReference type="NCBI Taxonomy" id="1027273"/>
    <lineage>
        <taxon>Bacteria</taxon>
        <taxon>Pseudomonadati</taxon>
        <taxon>Pseudomonadota</taxon>
        <taxon>Gammaproteobacteria</taxon>
        <taxon>Oceanospirillales</taxon>
        <taxon>Endozoicomonadaceae</taxon>
        <taxon>Endozoicomonas</taxon>
    </lineage>
</organism>
<gene>
    <name evidence="2" type="ORF">GZ77_22010</name>
</gene>
<feature type="region of interest" description="Disordered" evidence="1">
    <location>
        <begin position="40"/>
        <end position="73"/>
    </location>
</feature>
<accession>A0A081N037</accession>
<protein>
    <submittedName>
        <fullName evidence="2">Uncharacterized protein</fullName>
    </submittedName>
</protein>
<feature type="compositionally biased region" description="Polar residues" evidence="1">
    <location>
        <begin position="41"/>
        <end position="61"/>
    </location>
</feature>
<evidence type="ECO:0000256" key="1">
    <source>
        <dbReference type="SAM" id="MobiDB-lite"/>
    </source>
</evidence>
<name>A0A081N037_9GAMM</name>
<proteinExistence type="predicted"/>
<dbReference type="Proteomes" id="UP000028006">
    <property type="component" value="Unassembled WGS sequence"/>
</dbReference>
<comment type="caution">
    <text evidence="2">The sequence shown here is derived from an EMBL/GenBank/DDBJ whole genome shotgun (WGS) entry which is preliminary data.</text>
</comment>
<dbReference type="EMBL" id="JOKG01000005">
    <property type="protein sequence ID" value="KEQ11810.1"/>
    <property type="molecule type" value="Genomic_DNA"/>
</dbReference>
<keyword evidence="3" id="KW-1185">Reference proteome</keyword>
<reference evidence="2 3" key="1">
    <citation type="submission" date="2014-06" db="EMBL/GenBank/DDBJ databases">
        <title>Whole Genome Sequences of Three Symbiotic Endozoicomonas Bacteria.</title>
        <authorList>
            <person name="Neave M.J."/>
            <person name="Apprill A."/>
            <person name="Voolstra C.R."/>
        </authorList>
    </citation>
    <scope>NUCLEOTIDE SEQUENCE [LARGE SCALE GENOMIC DNA]</scope>
    <source>
        <strain evidence="2 3">LMG 24815</strain>
    </source>
</reference>
<evidence type="ECO:0000313" key="2">
    <source>
        <dbReference type="EMBL" id="KEQ11810.1"/>
    </source>
</evidence>